<proteinExistence type="predicted"/>
<keyword evidence="3" id="KW-1185">Reference proteome</keyword>
<reference evidence="2 3" key="1">
    <citation type="submission" date="2018-02" db="EMBL/GenBank/DDBJ databases">
        <title>The genomes of Aspergillus section Nigri reveals drivers in fungal speciation.</title>
        <authorList>
            <consortium name="DOE Joint Genome Institute"/>
            <person name="Vesth T.C."/>
            <person name="Nybo J."/>
            <person name="Theobald S."/>
            <person name="Brandl J."/>
            <person name="Frisvad J.C."/>
            <person name="Nielsen K.F."/>
            <person name="Lyhne E.K."/>
            <person name="Kogle M.E."/>
            <person name="Kuo A."/>
            <person name="Riley R."/>
            <person name="Clum A."/>
            <person name="Nolan M."/>
            <person name="Lipzen A."/>
            <person name="Salamov A."/>
            <person name="Henrissat B."/>
            <person name="Wiebenga A."/>
            <person name="De vries R.P."/>
            <person name="Grigoriev I.V."/>
            <person name="Mortensen U.H."/>
            <person name="Andersen M.R."/>
            <person name="Baker S.E."/>
        </authorList>
    </citation>
    <scope>NUCLEOTIDE SEQUENCE [LARGE SCALE GENOMIC DNA]</scope>
    <source>
        <strain evidence="2 3">CBS 115571</strain>
    </source>
</reference>
<accession>A0A2V5IVG3</accession>
<feature type="compositionally biased region" description="Low complexity" evidence="1">
    <location>
        <begin position="76"/>
        <end position="92"/>
    </location>
</feature>
<sequence length="230" mass="24675">MGDPTDTAYGGSQALESTSLWYDALTDLFPSAAGFTVDLEAGILSPMRESYNCITVTFRKPARGSDAEAEAEAEAAAENAAGRDGSSSGSSSDRGTIIFTLITGALRRPRAHPGHHVLVLRDFLATHHDHYYQHHPPRLLSSSTGPIVGAVVLPRLPVTVQFYRWDPRHGGWVLPVGEALDEVVDRQGILGVLAGLKGLVLSSRGFGLGRGVNWVDDEEVVEEDFLVVGD</sequence>
<evidence type="ECO:0000256" key="1">
    <source>
        <dbReference type="SAM" id="MobiDB-lite"/>
    </source>
</evidence>
<evidence type="ECO:0000313" key="2">
    <source>
        <dbReference type="EMBL" id="PYI24026.1"/>
    </source>
</evidence>
<protein>
    <submittedName>
        <fullName evidence="2">Uncharacterized protein</fullName>
    </submittedName>
</protein>
<evidence type="ECO:0000313" key="3">
    <source>
        <dbReference type="Proteomes" id="UP000249829"/>
    </source>
</evidence>
<dbReference type="AlphaFoldDB" id="A0A2V5IVG3"/>
<organism evidence="2 3">
    <name type="scientific">Aspergillus violaceofuscus (strain CBS 115571)</name>
    <dbReference type="NCBI Taxonomy" id="1450538"/>
    <lineage>
        <taxon>Eukaryota</taxon>
        <taxon>Fungi</taxon>
        <taxon>Dikarya</taxon>
        <taxon>Ascomycota</taxon>
        <taxon>Pezizomycotina</taxon>
        <taxon>Eurotiomycetes</taxon>
        <taxon>Eurotiomycetidae</taxon>
        <taxon>Eurotiales</taxon>
        <taxon>Aspergillaceae</taxon>
        <taxon>Aspergillus</taxon>
    </lineage>
</organism>
<name>A0A2V5IVG3_ASPV1</name>
<dbReference type="EMBL" id="KZ825103">
    <property type="protein sequence ID" value="PYI24026.1"/>
    <property type="molecule type" value="Genomic_DNA"/>
</dbReference>
<dbReference type="Proteomes" id="UP000249829">
    <property type="component" value="Unassembled WGS sequence"/>
</dbReference>
<gene>
    <name evidence="2" type="ORF">BO99DRAFT_408655</name>
</gene>
<feature type="region of interest" description="Disordered" evidence="1">
    <location>
        <begin position="65"/>
        <end position="92"/>
    </location>
</feature>